<accession>A0ABS0GFL0</accession>
<sequence length="172" mass="20102">MKKFLRKIKRLLNGTIITSVSKSLDKLTTLTLDYKPDAYQYVLPNITFGYDRTKTIEIKSISKGELEVYNPENSWFSLELDINKFFKYEKILLSIDISTKKTLPVRIGIRSDGYSDAMYSKVLIFSEFKNKIDIPLDVQDYQSKKGTIILFFESKSFRFKFNKINIMSARCL</sequence>
<name>A0ABS0GFL0_9VIBR</name>
<gene>
    <name evidence="1" type="ORF">I1A42_11660</name>
</gene>
<keyword evidence="2" id="KW-1185">Reference proteome</keyword>
<evidence type="ECO:0000313" key="2">
    <source>
        <dbReference type="Proteomes" id="UP000597206"/>
    </source>
</evidence>
<protein>
    <recommendedName>
        <fullName evidence="3">AMIN domain-containing protein</fullName>
    </recommendedName>
</protein>
<evidence type="ECO:0000313" key="1">
    <source>
        <dbReference type="EMBL" id="MBF9001202.1"/>
    </source>
</evidence>
<dbReference type="Proteomes" id="UP000597206">
    <property type="component" value="Unassembled WGS sequence"/>
</dbReference>
<dbReference type="EMBL" id="JADPMR010000001">
    <property type="protein sequence ID" value="MBF9001202.1"/>
    <property type="molecule type" value="Genomic_DNA"/>
</dbReference>
<proteinExistence type="predicted"/>
<reference evidence="1 2" key="1">
    <citation type="submission" date="2020-11" db="EMBL/GenBank/DDBJ databases">
        <title>Vibrio nitrifigilis sp. nov., a marine nitrogen-fixing bacterium isolated from the lagoon sediment of an islet inside an atoll.</title>
        <authorList>
            <person name="Wang L.-T."/>
            <person name="Shieh W.Y."/>
        </authorList>
    </citation>
    <scope>NUCLEOTIDE SEQUENCE [LARGE SCALE GENOMIC DNA]</scope>
    <source>
        <strain evidence="1 2">NFV-1</strain>
    </source>
</reference>
<evidence type="ECO:0008006" key="3">
    <source>
        <dbReference type="Google" id="ProtNLM"/>
    </source>
</evidence>
<comment type="caution">
    <text evidence="1">The sequence shown here is derived from an EMBL/GenBank/DDBJ whole genome shotgun (WGS) entry which is preliminary data.</text>
</comment>
<dbReference type="RefSeq" id="WP_196123573.1">
    <property type="nucleotide sequence ID" value="NZ_JADPMR010000001.1"/>
</dbReference>
<organism evidence="1 2">
    <name type="scientific">Vibrio nitrifigilis</name>
    <dbReference type="NCBI Taxonomy" id="2789781"/>
    <lineage>
        <taxon>Bacteria</taxon>
        <taxon>Pseudomonadati</taxon>
        <taxon>Pseudomonadota</taxon>
        <taxon>Gammaproteobacteria</taxon>
        <taxon>Vibrionales</taxon>
        <taxon>Vibrionaceae</taxon>
        <taxon>Vibrio</taxon>
    </lineage>
</organism>